<dbReference type="RefSeq" id="WP_215626493.1">
    <property type="nucleotide sequence ID" value="NZ_CP067089.2"/>
</dbReference>
<reference evidence="1" key="1">
    <citation type="submission" date="2021-01" db="EMBL/GenBank/DDBJ databases">
        <title>Description of Breznakiella homolactica.</title>
        <authorList>
            <person name="Song Y."/>
            <person name="Brune A."/>
        </authorList>
    </citation>
    <scope>NUCLEOTIDE SEQUENCE</scope>
    <source>
        <strain evidence="1">RmG30</strain>
    </source>
</reference>
<protein>
    <recommendedName>
        <fullName evidence="3">Tetratricopeptide repeat protein</fullName>
    </recommendedName>
</protein>
<evidence type="ECO:0000313" key="2">
    <source>
        <dbReference type="Proteomes" id="UP000595917"/>
    </source>
</evidence>
<dbReference type="SUPFAM" id="SSF48452">
    <property type="entry name" value="TPR-like"/>
    <property type="match status" value="1"/>
</dbReference>
<dbReference type="InterPro" id="IPR011990">
    <property type="entry name" value="TPR-like_helical_dom_sf"/>
</dbReference>
<dbReference type="Gene3D" id="1.25.40.10">
    <property type="entry name" value="Tetratricopeptide repeat domain"/>
    <property type="match status" value="1"/>
</dbReference>
<dbReference type="EMBL" id="CP067089">
    <property type="protein sequence ID" value="QQO09187.1"/>
    <property type="molecule type" value="Genomic_DNA"/>
</dbReference>
<proteinExistence type="predicted"/>
<evidence type="ECO:0008006" key="3">
    <source>
        <dbReference type="Google" id="ProtNLM"/>
    </source>
</evidence>
<name>A0A7T7XMX7_9SPIR</name>
<dbReference type="AlphaFoldDB" id="A0A7T7XMX7"/>
<gene>
    <name evidence="1" type="ORF">JFL75_20025</name>
</gene>
<dbReference type="Proteomes" id="UP000595917">
    <property type="component" value="Chromosome"/>
</dbReference>
<sequence>MSLLGASPGPGTENRAAVFSAGIGLYNSGSYAQAYRLFSSLEKQQPSPAVYVNLSLCCMQAAAWETALAYLDKALLLAKQHTVPDDGFKDELYEKLFRMEAAGSGYRNPISEEAAGRLPVYLRDTIFRLTADVCVHCGLWDRIRGIAASLAGKDYGNIAAILSMDEMK</sequence>
<dbReference type="KEGG" id="bhc:JFL75_20025"/>
<keyword evidence="2" id="KW-1185">Reference proteome</keyword>
<evidence type="ECO:0000313" key="1">
    <source>
        <dbReference type="EMBL" id="QQO09187.1"/>
    </source>
</evidence>
<organism evidence="1 2">
    <name type="scientific">Breznakiella homolactica</name>
    <dbReference type="NCBI Taxonomy" id="2798577"/>
    <lineage>
        <taxon>Bacteria</taxon>
        <taxon>Pseudomonadati</taxon>
        <taxon>Spirochaetota</taxon>
        <taxon>Spirochaetia</taxon>
        <taxon>Spirochaetales</taxon>
        <taxon>Breznakiellaceae</taxon>
        <taxon>Breznakiella</taxon>
    </lineage>
</organism>
<accession>A0A7T7XMX7</accession>